<dbReference type="InterPro" id="IPR036236">
    <property type="entry name" value="Znf_C2H2_sf"/>
</dbReference>
<dbReference type="SUPFAM" id="SSF57667">
    <property type="entry name" value="beta-beta-alpha zinc fingers"/>
    <property type="match status" value="4"/>
</dbReference>
<keyword evidence="7" id="KW-0804">Transcription</keyword>
<feature type="region of interest" description="Disordered" evidence="10">
    <location>
        <begin position="292"/>
        <end position="327"/>
    </location>
</feature>
<organism evidence="12 13">
    <name type="scientific">Schizopora paradoxa</name>
    <dbReference type="NCBI Taxonomy" id="27342"/>
    <lineage>
        <taxon>Eukaryota</taxon>
        <taxon>Fungi</taxon>
        <taxon>Dikarya</taxon>
        <taxon>Basidiomycota</taxon>
        <taxon>Agaricomycotina</taxon>
        <taxon>Agaricomycetes</taxon>
        <taxon>Hymenochaetales</taxon>
        <taxon>Schizoporaceae</taxon>
        <taxon>Schizopora</taxon>
    </lineage>
</organism>
<keyword evidence="5" id="KW-0862">Zinc</keyword>
<proteinExistence type="predicted"/>
<evidence type="ECO:0000256" key="1">
    <source>
        <dbReference type="ARBA" id="ARBA00004123"/>
    </source>
</evidence>
<dbReference type="FunFam" id="3.30.160.60:FF:001102">
    <property type="entry name" value="Transcription factor IIIA"/>
    <property type="match status" value="1"/>
</dbReference>
<feature type="domain" description="C2H2-type" evidence="11">
    <location>
        <begin position="82"/>
        <end position="111"/>
    </location>
</feature>
<keyword evidence="13" id="KW-1185">Reference proteome</keyword>
<evidence type="ECO:0000256" key="8">
    <source>
        <dbReference type="ARBA" id="ARBA00023242"/>
    </source>
</evidence>
<dbReference type="GO" id="GO:0008270">
    <property type="term" value="F:zinc ion binding"/>
    <property type="evidence" value="ECO:0007669"/>
    <property type="project" value="UniProtKB-KW"/>
</dbReference>
<accession>A0A0H2RD44</accession>
<dbReference type="GO" id="GO:0000981">
    <property type="term" value="F:DNA-binding transcription factor activity, RNA polymerase II-specific"/>
    <property type="evidence" value="ECO:0007669"/>
    <property type="project" value="UniProtKB-ARBA"/>
</dbReference>
<evidence type="ECO:0000256" key="4">
    <source>
        <dbReference type="ARBA" id="ARBA00022771"/>
    </source>
</evidence>
<keyword evidence="8" id="KW-0539">Nucleus</keyword>
<dbReference type="Pfam" id="PF00096">
    <property type="entry name" value="zf-C2H2"/>
    <property type="match status" value="3"/>
</dbReference>
<comment type="subcellular location">
    <subcellularLocation>
        <location evidence="1">Nucleus</location>
    </subcellularLocation>
</comment>
<feature type="domain" description="C2H2-type" evidence="11">
    <location>
        <begin position="363"/>
        <end position="388"/>
    </location>
</feature>
<dbReference type="PANTHER" id="PTHR46179">
    <property type="entry name" value="ZINC FINGER PROTEIN"/>
    <property type="match status" value="1"/>
</dbReference>
<evidence type="ECO:0000256" key="2">
    <source>
        <dbReference type="ARBA" id="ARBA00022723"/>
    </source>
</evidence>
<evidence type="ECO:0000313" key="13">
    <source>
        <dbReference type="Proteomes" id="UP000053477"/>
    </source>
</evidence>
<keyword evidence="4 9" id="KW-0863">Zinc-finger</keyword>
<evidence type="ECO:0000256" key="10">
    <source>
        <dbReference type="SAM" id="MobiDB-lite"/>
    </source>
</evidence>
<feature type="domain" description="C2H2-type" evidence="11">
    <location>
        <begin position="142"/>
        <end position="171"/>
    </location>
</feature>
<evidence type="ECO:0000256" key="9">
    <source>
        <dbReference type="PROSITE-ProRule" id="PRU00042"/>
    </source>
</evidence>
<dbReference type="AlphaFoldDB" id="A0A0H2RD44"/>
<dbReference type="EMBL" id="KQ086140">
    <property type="protein sequence ID" value="KLO07413.1"/>
    <property type="molecule type" value="Genomic_DNA"/>
</dbReference>
<feature type="domain" description="C2H2-type" evidence="11">
    <location>
        <begin position="205"/>
        <end position="234"/>
    </location>
</feature>
<feature type="domain" description="C2H2-type" evidence="11">
    <location>
        <begin position="172"/>
        <end position="197"/>
    </location>
</feature>
<evidence type="ECO:0000256" key="3">
    <source>
        <dbReference type="ARBA" id="ARBA00022737"/>
    </source>
</evidence>
<evidence type="ECO:0000259" key="11">
    <source>
        <dbReference type="PROSITE" id="PS50157"/>
    </source>
</evidence>
<dbReference type="SMART" id="SM00355">
    <property type="entry name" value="ZnF_C2H2"/>
    <property type="match status" value="10"/>
</dbReference>
<dbReference type="InParanoid" id="A0A0H2RD44"/>
<dbReference type="GO" id="GO:0000978">
    <property type="term" value="F:RNA polymerase II cis-regulatory region sequence-specific DNA binding"/>
    <property type="evidence" value="ECO:0007669"/>
    <property type="project" value="UniProtKB-ARBA"/>
</dbReference>
<feature type="compositionally biased region" description="Basic and acidic residues" evidence="10">
    <location>
        <begin position="315"/>
        <end position="327"/>
    </location>
</feature>
<dbReference type="PROSITE" id="PS50157">
    <property type="entry name" value="ZINC_FINGER_C2H2_2"/>
    <property type="match status" value="7"/>
</dbReference>
<keyword evidence="6" id="KW-0805">Transcription regulation</keyword>
<dbReference type="PROSITE" id="PS00028">
    <property type="entry name" value="ZINC_FINGER_C2H2_1"/>
    <property type="match status" value="6"/>
</dbReference>
<evidence type="ECO:0000256" key="5">
    <source>
        <dbReference type="ARBA" id="ARBA00022833"/>
    </source>
</evidence>
<keyword evidence="3" id="KW-0677">Repeat</keyword>
<dbReference type="FunFam" id="3.30.160.60:FF:000125">
    <property type="entry name" value="Putative zinc finger protein 143"/>
    <property type="match status" value="1"/>
</dbReference>
<evidence type="ECO:0000256" key="7">
    <source>
        <dbReference type="ARBA" id="ARBA00023163"/>
    </source>
</evidence>
<feature type="domain" description="C2H2-type" evidence="11">
    <location>
        <begin position="112"/>
        <end position="139"/>
    </location>
</feature>
<dbReference type="Gene3D" id="3.30.160.60">
    <property type="entry name" value="Classic Zinc Finger"/>
    <property type="match status" value="6"/>
</dbReference>
<dbReference type="OrthoDB" id="427030at2759"/>
<dbReference type="GO" id="GO:0005634">
    <property type="term" value="C:nucleus"/>
    <property type="evidence" value="ECO:0007669"/>
    <property type="project" value="UniProtKB-SubCell"/>
</dbReference>
<reference evidence="12 13" key="1">
    <citation type="submission" date="2015-04" db="EMBL/GenBank/DDBJ databases">
        <title>Complete genome sequence of Schizopora paradoxa KUC8140, a cosmopolitan wood degrader in East Asia.</title>
        <authorList>
            <consortium name="DOE Joint Genome Institute"/>
            <person name="Min B."/>
            <person name="Park H."/>
            <person name="Jang Y."/>
            <person name="Kim J.-J."/>
            <person name="Kim K.H."/>
            <person name="Pangilinan J."/>
            <person name="Lipzen A."/>
            <person name="Riley R."/>
            <person name="Grigoriev I.V."/>
            <person name="Spatafora J.W."/>
            <person name="Choi I.-G."/>
        </authorList>
    </citation>
    <scope>NUCLEOTIDE SEQUENCE [LARGE SCALE GENOMIC DNA]</scope>
    <source>
        <strain evidence="12 13">KUC8140</strain>
    </source>
</reference>
<dbReference type="FunFam" id="3.30.160.60:FF:000671">
    <property type="entry name" value="Zinc finger protein 26"/>
    <property type="match status" value="1"/>
</dbReference>
<name>A0A0H2RD44_9AGAM</name>
<sequence>MGKLCDNGNSTFVIGKRKRQDVSAQLVLHLSGGGSSSESDDGTFTERSFASLTLEGPSTRPQLSKPIIVNGKLVQDSEKRRYRCTFEGCDKSYRKPSRLEEHERSHLGERPFECSNCGKTYLRESHLQAHARSHQPESAKPFACTTADCDKRFWTSQHLKRHEILHSGNLPFKCSEEGCTQSFAKHNQFRKHFATSHCTPGTKSFVCEHPSCEKSFDTSQKLKAHLRTHDEKRYTCAHPSCGSQHFFSTWTELQSHNRTAHPATCPYDSCNGKTFTQQKGLKAHLKLHEQRDLESALNSRPDTEHDADAEDSGAEDTRSTKRRRGGEVGRDWKCIMEDCTKEFKSKKALNNHINVTHLQQRNFVCTEGDCGMQFGYKHLLQRHTAKAHPTTPLPHVYDEHSILDKTEENSESKSESEVDIDFLTGKAYADRAKDRLATEKGVACPCPNFPAEFLEPASFPSSSSPCLQASAPCKYVFNRAYDLRRHLRAEHGLEVCKEVVDNWVKMVKNTVVRHF</sequence>
<evidence type="ECO:0000313" key="12">
    <source>
        <dbReference type="EMBL" id="KLO07413.1"/>
    </source>
</evidence>
<dbReference type="FunCoup" id="A0A0H2RD44">
    <property type="interactions" value="171"/>
</dbReference>
<protein>
    <recommendedName>
        <fullName evidence="11">C2H2-type domain-containing protein</fullName>
    </recommendedName>
</protein>
<evidence type="ECO:0000256" key="6">
    <source>
        <dbReference type="ARBA" id="ARBA00023015"/>
    </source>
</evidence>
<gene>
    <name evidence="12" type="ORF">SCHPADRAFT_917234</name>
</gene>
<dbReference type="InterPro" id="IPR013087">
    <property type="entry name" value="Znf_C2H2_type"/>
</dbReference>
<keyword evidence="2" id="KW-0479">Metal-binding</keyword>
<dbReference type="Proteomes" id="UP000053477">
    <property type="component" value="Unassembled WGS sequence"/>
</dbReference>
<dbReference type="PANTHER" id="PTHR46179:SF13">
    <property type="entry name" value="C2H2-TYPE DOMAIN-CONTAINING PROTEIN"/>
    <property type="match status" value="1"/>
</dbReference>
<feature type="domain" description="C2H2-type" evidence="11">
    <location>
        <begin position="332"/>
        <end position="362"/>
    </location>
</feature>
<dbReference type="STRING" id="27342.A0A0H2RD44"/>
<dbReference type="InterPro" id="IPR051061">
    <property type="entry name" value="Zinc_finger_trans_reg"/>
</dbReference>